<evidence type="ECO:0000313" key="2">
    <source>
        <dbReference type="EMBL" id="PRW65243.1"/>
    </source>
</evidence>
<proteinExistence type="predicted"/>
<organism evidence="2 3">
    <name type="scientific">Actinopolyspora mortivallis</name>
    <dbReference type="NCBI Taxonomy" id="33906"/>
    <lineage>
        <taxon>Bacteria</taxon>
        <taxon>Bacillati</taxon>
        <taxon>Actinomycetota</taxon>
        <taxon>Actinomycetes</taxon>
        <taxon>Actinopolysporales</taxon>
        <taxon>Actinopolysporaceae</taxon>
        <taxon>Actinopolyspora</taxon>
    </lineage>
</organism>
<dbReference type="InterPro" id="IPR007278">
    <property type="entry name" value="DUF397"/>
</dbReference>
<evidence type="ECO:0000313" key="3">
    <source>
        <dbReference type="Proteomes" id="UP000239352"/>
    </source>
</evidence>
<keyword evidence="3" id="KW-1185">Reference proteome</keyword>
<name>A0A2T0H1W3_ACTMO</name>
<comment type="caution">
    <text evidence="2">The sequence shown here is derived from an EMBL/GenBank/DDBJ whole genome shotgun (WGS) entry which is preliminary data.</text>
</comment>
<dbReference type="Proteomes" id="UP000239352">
    <property type="component" value="Unassembled WGS sequence"/>
</dbReference>
<dbReference type="EMBL" id="PVSR01000001">
    <property type="protein sequence ID" value="PRW65243.1"/>
    <property type="molecule type" value="Genomic_DNA"/>
</dbReference>
<feature type="domain" description="DUF397" evidence="1">
    <location>
        <begin position="3"/>
        <end position="44"/>
    </location>
</feature>
<evidence type="ECO:0000259" key="1">
    <source>
        <dbReference type="Pfam" id="PF04149"/>
    </source>
</evidence>
<accession>A0A2T0H1W3</accession>
<dbReference type="InParanoid" id="A0A2T0H1W3"/>
<dbReference type="Pfam" id="PF04149">
    <property type="entry name" value="DUF397"/>
    <property type="match status" value="1"/>
</dbReference>
<gene>
    <name evidence="2" type="ORF">CEP50_01595</name>
</gene>
<reference evidence="2 3" key="1">
    <citation type="submission" date="2018-03" db="EMBL/GenBank/DDBJ databases">
        <title>Actinopolyspora mortivallis from Sahara, screening for active biomolecules.</title>
        <authorList>
            <person name="Selama O."/>
            <person name="Wellington E.M.H."/>
            <person name="Hacene H."/>
        </authorList>
    </citation>
    <scope>NUCLEOTIDE SEQUENCE [LARGE SCALE GENOMIC DNA]</scope>
    <source>
        <strain evidence="2 3">M5A</strain>
    </source>
</reference>
<dbReference type="AlphaFoldDB" id="A0A2T0H1W3"/>
<sequence length="45" mass="4893">MNQGACVEVAFADDGVLVRDSKDPTGSVVRVGAREWTAFLRRVRG</sequence>
<protein>
    <submittedName>
        <fullName evidence="2">DUF397 domain-containing protein</fullName>
    </submittedName>
</protein>